<accession>A0A0E3B5Z9</accession>
<gene>
    <name evidence="1" type="ORF">LBBP_02595</name>
</gene>
<organism evidence="1">
    <name type="scientific">Leptospira borgpetersenii serovar Ballum</name>
    <dbReference type="NCBI Taxonomy" id="280505"/>
    <lineage>
        <taxon>Bacteria</taxon>
        <taxon>Pseudomonadati</taxon>
        <taxon>Spirochaetota</taxon>
        <taxon>Spirochaetia</taxon>
        <taxon>Leptospirales</taxon>
        <taxon>Leptospiraceae</taxon>
        <taxon>Leptospira</taxon>
    </lineage>
</organism>
<dbReference type="GeneID" id="61174811"/>
<proteinExistence type="predicted"/>
<dbReference type="AlphaFoldDB" id="A0A0E3B5Z9"/>
<evidence type="ECO:0000313" key="2">
    <source>
        <dbReference type="Proteomes" id="UP000058857"/>
    </source>
</evidence>
<dbReference type="EMBL" id="CP012029">
    <property type="protein sequence ID" value="ALO26824.1"/>
    <property type="molecule type" value="Genomic_DNA"/>
</dbReference>
<name>A0A0E3B5Z9_LEPBO</name>
<sequence>MKIFRNFLSAGILAVVVFCVLFTGACKKKEDNDDTSNVFFLLLRLKPYVEQSKTGFFIIVPKGIAQ</sequence>
<dbReference type="Proteomes" id="UP000058857">
    <property type="component" value="Chromosome 1"/>
</dbReference>
<dbReference type="RefSeq" id="WP_002735389.1">
    <property type="nucleotide sequence ID" value="NZ_CP012029.1"/>
</dbReference>
<reference evidence="1 2" key="1">
    <citation type="journal article" date="2015" name="PLoS Negl. Trop. Dis.">
        <title>Distribution of Plasmids in Distinct Leptospira Pathogenic Species.</title>
        <authorList>
            <person name="Wang Y."/>
            <person name="Zhuang X."/>
            <person name="Zhong Y."/>
            <person name="Zhang C."/>
            <person name="Zhang Y."/>
            <person name="Zeng L."/>
            <person name="Zhu Y."/>
            <person name="He P."/>
            <person name="Dong K."/>
            <person name="Pal U."/>
            <person name="Guo X."/>
            <person name="Qin J."/>
        </authorList>
    </citation>
    <scope>NUCLEOTIDE SEQUENCE [LARGE SCALE GENOMIC DNA]</scope>
    <source>
        <strain evidence="1 2">56604</strain>
    </source>
</reference>
<protein>
    <submittedName>
        <fullName evidence="1">Putative lipoprotein</fullName>
    </submittedName>
</protein>
<evidence type="ECO:0000313" key="1">
    <source>
        <dbReference type="EMBL" id="ALO26824.1"/>
    </source>
</evidence>
<keyword evidence="1" id="KW-0449">Lipoprotein</keyword>
<dbReference type="NCBIfam" id="NF047803">
    <property type="entry name" value="LIC12338_lipo"/>
    <property type="match status" value="1"/>
</dbReference>
<dbReference type="PATRIC" id="fig|280505.15.peg.2537"/>
<dbReference type="PROSITE" id="PS51257">
    <property type="entry name" value="PROKAR_LIPOPROTEIN"/>
    <property type="match status" value="1"/>
</dbReference>